<dbReference type="AlphaFoldDB" id="A0A4Y7WDT5"/>
<dbReference type="RefSeq" id="WP_134260296.1">
    <property type="nucleotide sequence ID" value="NZ_LDIM01000012.1"/>
</dbReference>
<organism evidence="1 2">
    <name type="scientific">Shouchella lehensis</name>
    <dbReference type="NCBI Taxonomy" id="300825"/>
    <lineage>
        <taxon>Bacteria</taxon>
        <taxon>Bacillati</taxon>
        <taxon>Bacillota</taxon>
        <taxon>Bacilli</taxon>
        <taxon>Bacillales</taxon>
        <taxon>Bacillaceae</taxon>
        <taxon>Shouchella</taxon>
    </lineage>
</organism>
<keyword evidence="1" id="KW-0946">Virion</keyword>
<proteinExistence type="predicted"/>
<accession>A0A4Y7WDT5</accession>
<evidence type="ECO:0000313" key="2">
    <source>
        <dbReference type="Proteomes" id="UP000298210"/>
    </source>
</evidence>
<evidence type="ECO:0000313" key="1">
    <source>
        <dbReference type="EMBL" id="TES45663.1"/>
    </source>
</evidence>
<comment type="caution">
    <text evidence="1">The sequence shown here is derived from an EMBL/GenBank/DDBJ whole genome shotgun (WGS) entry which is preliminary data.</text>
</comment>
<sequence length="290" mass="31655">MSLQNFIPTVWSARLLQSLQSTLVFAQPNIINRDYQGEITAAGDTVKINTVGNVTIGDYTKGPMGDPEELDDETRLLKITESKFFNFQVDDIDKVQQTPKIMGQAMQNAAYGLARAADTFVSSHYVDAGITIGSDSSPWEISQAAEAYEMLVDLSVALDENNVPQEGRFVVVPPWYEGMMLKDDRFVAGGTLDSESRLMNGQIGSGAGFNILKSNAVPTIGASDGVEANSKIIAGHKIAWSYAEQINQTEAYRPENRFSDALKGLHTYGAKVIRPEALAVLSAKRPSRQQ</sequence>
<name>A0A4Y7WDT5_9BACI</name>
<keyword evidence="1" id="KW-0167">Capsid protein</keyword>
<dbReference type="EMBL" id="SNUX01000005">
    <property type="protein sequence ID" value="TES45663.1"/>
    <property type="molecule type" value="Genomic_DNA"/>
</dbReference>
<dbReference type="Proteomes" id="UP000298210">
    <property type="component" value="Unassembled WGS sequence"/>
</dbReference>
<reference evidence="1 2" key="1">
    <citation type="submission" date="2019-03" db="EMBL/GenBank/DDBJ databases">
        <authorList>
            <person name="Liu G."/>
        </authorList>
    </citation>
    <scope>NUCLEOTIDE SEQUENCE [LARGE SCALE GENOMIC DNA]</scope>
    <source>
        <strain evidence="1 2">DSM 19099</strain>
    </source>
</reference>
<gene>
    <name evidence="1" type="ORF">E2L03_19975</name>
</gene>
<protein>
    <submittedName>
        <fullName evidence="1">P22 coat protein-protein 5 domain protein</fullName>
    </submittedName>
</protein>
<dbReference type="Pfam" id="PF25209">
    <property type="entry name" value="Phage_capsid_4"/>
    <property type="match status" value="1"/>
</dbReference>